<dbReference type="OrthoDB" id="122912at2"/>
<dbReference type="Gene3D" id="1.20.1290.10">
    <property type="entry name" value="AhpD-like"/>
    <property type="match status" value="1"/>
</dbReference>
<proteinExistence type="predicted"/>
<dbReference type="PANTHER" id="PTHR35446:SF2">
    <property type="entry name" value="CARBOXYMUCONOLACTONE DECARBOXYLASE-LIKE DOMAIN-CONTAINING PROTEIN"/>
    <property type="match status" value="1"/>
</dbReference>
<protein>
    <submittedName>
        <fullName evidence="2">AhpD family alkylhydroperoxidase</fullName>
    </submittedName>
</protein>
<dbReference type="NCBIfam" id="TIGR00778">
    <property type="entry name" value="ahpD_dom"/>
    <property type="match status" value="1"/>
</dbReference>
<feature type="domain" description="Carboxymuconolactone decarboxylase-like" evidence="1">
    <location>
        <begin position="41"/>
        <end position="123"/>
    </location>
</feature>
<dbReference type="InterPro" id="IPR004675">
    <property type="entry name" value="AhpD_core"/>
</dbReference>
<dbReference type="GO" id="GO:0051920">
    <property type="term" value="F:peroxiredoxin activity"/>
    <property type="evidence" value="ECO:0007669"/>
    <property type="project" value="InterPro"/>
</dbReference>
<keyword evidence="2" id="KW-0575">Peroxidase</keyword>
<name>A0A543DKQ4_9PSEU</name>
<evidence type="ECO:0000313" key="2">
    <source>
        <dbReference type="EMBL" id="TQM09835.1"/>
    </source>
</evidence>
<dbReference type="AlphaFoldDB" id="A0A543DKQ4"/>
<evidence type="ECO:0000313" key="3">
    <source>
        <dbReference type="Proteomes" id="UP000315677"/>
    </source>
</evidence>
<accession>A0A543DKQ4</accession>
<dbReference type="Pfam" id="PF02627">
    <property type="entry name" value="CMD"/>
    <property type="match status" value="1"/>
</dbReference>
<dbReference type="InterPro" id="IPR003779">
    <property type="entry name" value="CMD-like"/>
</dbReference>
<dbReference type="PANTHER" id="PTHR35446">
    <property type="entry name" value="SI:CH211-175M2.5"/>
    <property type="match status" value="1"/>
</dbReference>
<keyword evidence="2" id="KW-0560">Oxidoreductase</keyword>
<gene>
    <name evidence="2" type="ORF">FB558_5609</name>
</gene>
<dbReference type="SUPFAM" id="SSF69118">
    <property type="entry name" value="AhpD-like"/>
    <property type="match status" value="1"/>
</dbReference>
<evidence type="ECO:0000259" key="1">
    <source>
        <dbReference type="Pfam" id="PF02627"/>
    </source>
</evidence>
<dbReference type="Proteomes" id="UP000315677">
    <property type="component" value="Unassembled WGS sequence"/>
</dbReference>
<comment type="caution">
    <text evidence="2">The sequence shown here is derived from an EMBL/GenBank/DDBJ whole genome shotgun (WGS) entry which is preliminary data.</text>
</comment>
<dbReference type="InterPro" id="IPR029032">
    <property type="entry name" value="AhpD-like"/>
</dbReference>
<reference evidence="2 3" key="1">
    <citation type="submission" date="2019-06" db="EMBL/GenBank/DDBJ databases">
        <title>Sequencing the genomes of 1000 actinobacteria strains.</title>
        <authorList>
            <person name="Klenk H.-P."/>
        </authorList>
    </citation>
    <scope>NUCLEOTIDE SEQUENCE [LARGE SCALE GENOMIC DNA]</scope>
    <source>
        <strain evidence="2 3">DSM 45301</strain>
    </source>
</reference>
<keyword evidence="3" id="KW-1185">Reference proteome</keyword>
<organism evidence="2 3">
    <name type="scientific">Pseudonocardia kunmingensis</name>
    <dbReference type="NCBI Taxonomy" id="630975"/>
    <lineage>
        <taxon>Bacteria</taxon>
        <taxon>Bacillati</taxon>
        <taxon>Actinomycetota</taxon>
        <taxon>Actinomycetes</taxon>
        <taxon>Pseudonocardiales</taxon>
        <taxon>Pseudonocardiaceae</taxon>
        <taxon>Pseudonocardia</taxon>
    </lineage>
</organism>
<dbReference type="RefSeq" id="WP_142058270.1">
    <property type="nucleotide sequence ID" value="NZ_VFPA01000003.1"/>
</dbReference>
<sequence>MPRLTALGPDNTPSTSSALLAGIIDRHGDAGPMVRTMAHSPALLQGYLELSRAMKRAAIPRPLSEKISLAVQEWLGCALCLEAHTAAGRSVGLTDTDISLARGGTATDARDAALITYAARILTEPNTISAADVDELRRHGWSDRVLADVVGLVALNQLTGAFNLVAGLEPVVSSS</sequence>
<dbReference type="EMBL" id="VFPA01000003">
    <property type="protein sequence ID" value="TQM09835.1"/>
    <property type="molecule type" value="Genomic_DNA"/>
</dbReference>